<name>A0ABV3X595_9FIRM</name>
<dbReference type="Proteomes" id="UP001559623">
    <property type="component" value="Unassembled WGS sequence"/>
</dbReference>
<dbReference type="EMBL" id="JARVLH010000003">
    <property type="protein sequence ID" value="MEX5285278.1"/>
    <property type="molecule type" value="Genomic_DNA"/>
</dbReference>
<keyword evidence="4" id="KW-1185">Reference proteome</keyword>
<evidence type="ECO:0000313" key="4">
    <source>
        <dbReference type="Proteomes" id="UP001559623"/>
    </source>
</evidence>
<keyword evidence="2" id="KW-0732">Signal</keyword>
<reference evidence="3 4" key="1">
    <citation type="submission" date="2023-04" db="EMBL/GenBank/DDBJ databases">
        <title>Genome Sequence of Selenomonas sputigena ATCC 33150.</title>
        <authorList>
            <person name="Miller D.P."/>
            <person name="Anvari S."/>
            <person name="Polson S.W."/>
            <person name="Macdonald M."/>
            <person name="Mcdowell J.V."/>
        </authorList>
    </citation>
    <scope>NUCLEOTIDE SEQUENCE [LARGE SCALE GENOMIC DNA]</scope>
    <source>
        <strain evidence="3 4">ATCC 33150</strain>
    </source>
</reference>
<dbReference type="RefSeq" id="WP_368847004.1">
    <property type="nucleotide sequence ID" value="NZ_CP194411.1"/>
</dbReference>
<protein>
    <recommendedName>
        <fullName evidence="5">Alginate export domain-containing protein</fullName>
    </recommendedName>
</protein>
<accession>A0ABV3X595</accession>
<evidence type="ECO:0008006" key="5">
    <source>
        <dbReference type="Google" id="ProtNLM"/>
    </source>
</evidence>
<comment type="caution">
    <text evidence="3">The sequence shown here is derived from an EMBL/GenBank/DDBJ whole genome shotgun (WGS) entry which is preliminary data.</text>
</comment>
<organism evidence="3 4">
    <name type="scientific">Selenomonas sputigena</name>
    <dbReference type="NCBI Taxonomy" id="69823"/>
    <lineage>
        <taxon>Bacteria</taxon>
        <taxon>Bacillati</taxon>
        <taxon>Bacillota</taxon>
        <taxon>Negativicutes</taxon>
        <taxon>Selenomonadales</taxon>
        <taxon>Selenomonadaceae</taxon>
        <taxon>Selenomonas</taxon>
    </lineage>
</organism>
<evidence type="ECO:0000256" key="2">
    <source>
        <dbReference type="SAM" id="SignalP"/>
    </source>
</evidence>
<sequence>MRRIGCGLLWLLSLFCMFLPCVEAAQEKAEAPRLRARGAAVEDGTSPYAAYEGRSAGREEASEEKEPSALQTAASAQEAAAPEPDEAASSESGRTEAKERYPKFELSGEYRWLFGEGRMELPEAHRKEKTLLATRRLRLFPLLHLDKEWSLRTQLEDIRYDKDPAGTPHKSDRRLYLSRFYIEHTTRHATKLSVGRFNFMALDGNAFDRRVEGVRYRFGDGVKVGRASVFYGRTVAREAGKRKRGLILSYEQRRQKWQGGVYYFDLKSEAAPLTLQEARKKPLSLGNAFDRQRALEMYASYRFDKHRSFSLEWLHGWARTELDGWTGRGDGFVATLHLRQPPDLERPGDYGLWISYYHQPRATFIAHTMDADPTFFGRAGFCGWGARADIVLARGLVLAIEGFDLKPAQPETPLFGPISYRGARQRVLGMSATAYF</sequence>
<gene>
    <name evidence="3" type="ORF">QCO44_06435</name>
</gene>
<proteinExistence type="predicted"/>
<feature type="compositionally biased region" description="Low complexity" evidence="1">
    <location>
        <begin position="73"/>
        <end position="82"/>
    </location>
</feature>
<feature type="compositionally biased region" description="Basic and acidic residues" evidence="1">
    <location>
        <begin position="55"/>
        <end position="67"/>
    </location>
</feature>
<feature type="chain" id="PRO_5046286237" description="Alginate export domain-containing protein" evidence="2">
    <location>
        <begin position="25"/>
        <end position="436"/>
    </location>
</feature>
<evidence type="ECO:0000313" key="3">
    <source>
        <dbReference type="EMBL" id="MEX5285278.1"/>
    </source>
</evidence>
<feature type="region of interest" description="Disordered" evidence="1">
    <location>
        <begin position="47"/>
        <end position="100"/>
    </location>
</feature>
<feature type="signal peptide" evidence="2">
    <location>
        <begin position="1"/>
        <end position="24"/>
    </location>
</feature>
<evidence type="ECO:0000256" key="1">
    <source>
        <dbReference type="SAM" id="MobiDB-lite"/>
    </source>
</evidence>